<accession>A0A6I3KU77</accession>
<dbReference type="RefSeq" id="WP_154786585.1">
    <property type="nucleotide sequence ID" value="NZ_WMBB01000002.1"/>
</dbReference>
<evidence type="ECO:0000313" key="3">
    <source>
        <dbReference type="Proteomes" id="UP000432464"/>
    </source>
</evidence>
<name>A0A6I3KU77_9NOCA</name>
<proteinExistence type="predicted"/>
<dbReference type="Proteomes" id="UP000432464">
    <property type="component" value="Unassembled WGS sequence"/>
</dbReference>
<gene>
    <name evidence="2" type="ORF">GLP40_04775</name>
</gene>
<dbReference type="EMBL" id="WMBB01000002">
    <property type="protein sequence ID" value="MTE12100.1"/>
    <property type="molecule type" value="Genomic_DNA"/>
</dbReference>
<feature type="compositionally biased region" description="Polar residues" evidence="1">
    <location>
        <begin position="11"/>
        <end position="23"/>
    </location>
</feature>
<sequence length="74" mass="8065">MNLSMTDRDNATATSDSSRTACSVSRAAGPAVQLRIGRLRRTIGHRDHVRPGRDPVGEQLREHRAGDQAAFPGR</sequence>
<protein>
    <submittedName>
        <fullName evidence="2">Uncharacterized protein</fullName>
    </submittedName>
</protein>
<reference evidence="2 3" key="1">
    <citation type="submission" date="2019-11" db="EMBL/GenBank/DDBJ databases">
        <title>Nocardia sp. nov. CT2-14 isolated from soil.</title>
        <authorList>
            <person name="Kanchanasin P."/>
            <person name="Tanasupawat S."/>
            <person name="Yuki M."/>
            <person name="Kudo T."/>
        </authorList>
    </citation>
    <scope>NUCLEOTIDE SEQUENCE [LARGE SCALE GENOMIC DNA]</scope>
    <source>
        <strain evidence="2 3">CT2-14</strain>
    </source>
</reference>
<evidence type="ECO:0000256" key="1">
    <source>
        <dbReference type="SAM" id="MobiDB-lite"/>
    </source>
</evidence>
<comment type="caution">
    <text evidence="2">The sequence shown here is derived from an EMBL/GenBank/DDBJ whole genome shotgun (WGS) entry which is preliminary data.</text>
</comment>
<keyword evidence="3" id="KW-1185">Reference proteome</keyword>
<feature type="region of interest" description="Disordered" evidence="1">
    <location>
        <begin position="1"/>
        <end position="74"/>
    </location>
</feature>
<evidence type="ECO:0000313" key="2">
    <source>
        <dbReference type="EMBL" id="MTE12100.1"/>
    </source>
</evidence>
<organism evidence="2 3">
    <name type="scientific">Nocardia aurantiaca</name>
    <dbReference type="NCBI Taxonomy" id="2675850"/>
    <lineage>
        <taxon>Bacteria</taxon>
        <taxon>Bacillati</taxon>
        <taxon>Actinomycetota</taxon>
        <taxon>Actinomycetes</taxon>
        <taxon>Mycobacteriales</taxon>
        <taxon>Nocardiaceae</taxon>
        <taxon>Nocardia</taxon>
    </lineage>
</organism>
<feature type="compositionally biased region" description="Basic and acidic residues" evidence="1">
    <location>
        <begin position="1"/>
        <end position="10"/>
    </location>
</feature>
<feature type="compositionally biased region" description="Basic and acidic residues" evidence="1">
    <location>
        <begin position="44"/>
        <end position="66"/>
    </location>
</feature>
<dbReference type="AlphaFoldDB" id="A0A6I3KU77"/>